<proteinExistence type="inferred from homology"/>
<evidence type="ECO:0000256" key="5">
    <source>
        <dbReference type="ARBA" id="ARBA00022490"/>
    </source>
</evidence>
<dbReference type="PANTHER" id="PTHR11712">
    <property type="entry name" value="POLYKETIDE SYNTHASE-RELATED"/>
    <property type="match status" value="1"/>
</dbReference>
<evidence type="ECO:0000256" key="12">
    <source>
        <dbReference type="ARBA" id="ARBA00039450"/>
    </source>
</evidence>
<keyword evidence="5" id="KW-0963">Cytoplasm</keyword>
<comment type="subcellular location">
    <subcellularLocation>
        <location evidence="1">Cytoplasm</location>
    </subcellularLocation>
</comment>
<evidence type="ECO:0000256" key="2">
    <source>
        <dbReference type="ARBA" id="ARBA00008467"/>
    </source>
</evidence>
<evidence type="ECO:0000256" key="13">
    <source>
        <dbReference type="ARBA" id="ARBA00041620"/>
    </source>
</evidence>
<dbReference type="FunFam" id="3.40.47.10:FF:000018">
    <property type="entry name" value="3-oxoacyl-[acyl-carrier-protein] synthase 2"/>
    <property type="match status" value="1"/>
</dbReference>
<evidence type="ECO:0000256" key="9">
    <source>
        <dbReference type="ARBA" id="ARBA00023098"/>
    </source>
</evidence>
<keyword evidence="10" id="KW-0275">Fatty acid biosynthesis</keyword>
<evidence type="ECO:0000256" key="17">
    <source>
        <dbReference type="RuleBase" id="RU003694"/>
    </source>
</evidence>
<dbReference type="EC" id="2.3.1.41" evidence="4"/>
<dbReference type="RefSeq" id="WP_060149793.1">
    <property type="nucleotide sequence ID" value="NZ_LPGD01000073.1"/>
</dbReference>
<dbReference type="InterPro" id="IPR020841">
    <property type="entry name" value="PKS_Beta-ketoAc_synthase_dom"/>
</dbReference>
<dbReference type="Pfam" id="PF02801">
    <property type="entry name" value="Ketoacyl-synt_C"/>
    <property type="match status" value="1"/>
</dbReference>
<dbReference type="InterPro" id="IPR014030">
    <property type="entry name" value="Ketoacyl_synth_N"/>
</dbReference>
<dbReference type="GO" id="GO:0006633">
    <property type="term" value="P:fatty acid biosynthetic process"/>
    <property type="evidence" value="ECO:0007669"/>
    <property type="project" value="UniProtKB-KW"/>
</dbReference>
<dbReference type="InterPro" id="IPR018201">
    <property type="entry name" value="Ketoacyl_synth_AS"/>
</dbReference>
<dbReference type="PROSITE" id="PS00606">
    <property type="entry name" value="KS3_1"/>
    <property type="match status" value="1"/>
</dbReference>
<evidence type="ECO:0000256" key="4">
    <source>
        <dbReference type="ARBA" id="ARBA00013191"/>
    </source>
</evidence>
<dbReference type="InterPro" id="IPR000794">
    <property type="entry name" value="Beta-ketoacyl_synthase"/>
</dbReference>
<dbReference type="PANTHER" id="PTHR11712:SF306">
    <property type="entry name" value="3-OXOACYL-[ACYL-CARRIER-PROTEIN] SYNTHASE 1"/>
    <property type="match status" value="1"/>
</dbReference>
<dbReference type="STRING" id="1503054.WT74_06805"/>
<keyword evidence="7 17" id="KW-0808">Transferase</keyword>
<accession>A0A108G3G2</accession>
<dbReference type="SUPFAM" id="SSF53901">
    <property type="entry name" value="Thiolase-like"/>
    <property type="match status" value="2"/>
</dbReference>
<evidence type="ECO:0000256" key="1">
    <source>
        <dbReference type="ARBA" id="ARBA00004496"/>
    </source>
</evidence>
<evidence type="ECO:0000256" key="6">
    <source>
        <dbReference type="ARBA" id="ARBA00022516"/>
    </source>
</evidence>
<dbReference type="Pfam" id="PF00109">
    <property type="entry name" value="ketoacyl-synt"/>
    <property type="match status" value="1"/>
</dbReference>
<evidence type="ECO:0000256" key="15">
    <source>
        <dbReference type="ARBA" id="ARBA00048121"/>
    </source>
</evidence>
<dbReference type="AlphaFoldDB" id="A0A108G3G2"/>
<sequence>MTRARGASSRVVVTGLGIVSCLGNALADVSAALRDGRSAVRRVEAWQARGFRSQVAGVATVDAEPPFARKHERFMGDTARFAAHAAARAIVDAGLDPAALRSPRAGAIIGSGIGSIGAYDDAMAIASTRGVDRTPPYVVPKAMSSTASACVAQAFGIEGVAYSPSSACTSSTLAIGQAMQLIRAGAQDAVLAGGSEALHDNMTLMFDAMGALSGGFNDCPERASRPYGVGRDGFVIASGAGILVLESLDHAMARGARIYAELTGFGQCTDNAGMATPHAPGIARAMRAALAEARAVPDYVNTHAPSTPLGDVEELKALSAVFGGDVPAFSSTKAMTGHPLGASGVHELIYTILMMRDGFIAGTAVDGALDPALGGLPVVRTSRDARIARALSVSFGFGGSCASVLLDAWKGD</sequence>
<keyword evidence="6" id="KW-0444">Lipid biosynthesis</keyword>
<reference evidence="19 20" key="1">
    <citation type="submission" date="2015-11" db="EMBL/GenBank/DDBJ databases">
        <title>Expanding the genomic diversity of Burkholderia species for the development of highly accurate diagnostics.</title>
        <authorList>
            <person name="Sahl J."/>
            <person name="Keim P."/>
            <person name="Wagner D."/>
        </authorList>
    </citation>
    <scope>NUCLEOTIDE SEQUENCE [LARGE SCALE GENOMIC DNA]</scope>
    <source>
        <strain evidence="19 20">MSMB1960WGS</strain>
    </source>
</reference>
<evidence type="ECO:0000256" key="8">
    <source>
        <dbReference type="ARBA" id="ARBA00022832"/>
    </source>
</evidence>
<evidence type="ECO:0000256" key="11">
    <source>
        <dbReference type="ARBA" id="ARBA00023315"/>
    </source>
</evidence>
<keyword evidence="11" id="KW-0012">Acyltransferase</keyword>
<comment type="catalytic activity">
    <reaction evidence="15">
        <text>(3Z)-decenoyl-[ACP] + malonyl-[ACP] + H(+) = 3-oxo-(5Z)-dodecenoyl-[ACP] + holo-[ACP] + CO2</text>
        <dbReference type="Rhea" id="RHEA:54940"/>
        <dbReference type="Rhea" id="RHEA-COMP:9623"/>
        <dbReference type="Rhea" id="RHEA-COMP:9685"/>
        <dbReference type="Rhea" id="RHEA-COMP:9927"/>
        <dbReference type="Rhea" id="RHEA-COMP:14042"/>
        <dbReference type="ChEBI" id="CHEBI:15378"/>
        <dbReference type="ChEBI" id="CHEBI:16526"/>
        <dbReference type="ChEBI" id="CHEBI:64479"/>
        <dbReference type="ChEBI" id="CHEBI:78449"/>
        <dbReference type="ChEBI" id="CHEBI:78798"/>
        <dbReference type="ChEBI" id="CHEBI:138410"/>
    </reaction>
    <physiologicalReaction direction="left-to-right" evidence="15">
        <dbReference type="Rhea" id="RHEA:54941"/>
    </physiologicalReaction>
</comment>
<dbReference type="Proteomes" id="UP000068603">
    <property type="component" value="Unassembled WGS sequence"/>
</dbReference>
<evidence type="ECO:0000313" key="19">
    <source>
        <dbReference type="EMBL" id="KWA66104.1"/>
    </source>
</evidence>
<dbReference type="SMART" id="SM00825">
    <property type="entry name" value="PKS_KS"/>
    <property type="match status" value="1"/>
</dbReference>
<dbReference type="Gene3D" id="3.40.47.10">
    <property type="match status" value="2"/>
</dbReference>
<evidence type="ECO:0000256" key="14">
    <source>
        <dbReference type="ARBA" id="ARBA00042143"/>
    </source>
</evidence>
<dbReference type="EMBL" id="LPHB01000025">
    <property type="protein sequence ID" value="KWA66104.1"/>
    <property type="molecule type" value="Genomic_DNA"/>
</dbReference>
<dbReference type="CDD" id="cd00834">
    <property type="entry name" value="KAS_I_II"/>
    <property type="match status" value="1"/>
</dbReference>
<dbReference type="InterPro" id="IPR014031">
    <property type="entry name" value="Ketoacyl_synth_C"/>
</dbReference>
<keyword evidence="9" id="KW-0443">Lipid metabolism</keyword>
<comment type="similarity">
    <text evidence="2 17">Belongs to the thiolase-like superfamily. Beta-ketoacyl-ACP synthases family.</text>
</comment>
<comment type="catalytic activity">
    <reaction evidence="16">
        <text>a fatty acyl-[ACP] + malonyl-[ACP] + H(+) = a 3-oxoacyl-[ACP] + holo-[ACP] + CO2</text>
        <dbReference type="Rhea" id="RHEA:22836"/>
        <dbReference type="Rhea" id="RHEA-COMP:9623"/>
        <dbReference type="Rhea" id="RHEA-COMP:9685"/>
        <dbReference type="Rhea" id="RHEA-COMP:9916"/>
        <dbReference type="Rhea" id="RHEA-COMP:14125"/>
        <dbReference type="ChEBI" id="CHEBI:15378"/>
        <dbReference type="ChEBI" id="CHEBI:16526"/>
        <dbReference type="ChEBI" id="CHEBI:64479"/>
        <dbReference type="ChEBI" id="CHEBI:78449"/>
        <dbReference type="ChEBI" id="CHEBI:78776"/>
        <dbReference type="ChEBI" id="CHEBI:138651"/>
        <dbReference type="EC" id="2.3.1.41"/>
    </reaction>
    <physiologicalReaction direction="left-to-right" evidence="16">
        <dbReference type="Rhea" id="RHEA:22837"/>
    </physiologicalReaction>
</comment>
<evidence type="ECO:0000256" key="3">
    <source>
        <dbReference type="ARBA" id="ARBA00011738"/>
    </source>
</evidence>
<evidence type="ECO:0000259" key="18">
    <source>
        <dbReference type="PROSITE" id="PS52004"/>
    </source>
</evidence>
<comment type="subunit">
    <text evidence="3">Homodimer.</text>
</comment>
<organism evidence="19">
    <name type="scientific">Burkholderia stagnalis</name>
    <dbReference type="NCBI Taxonomy" id="1503054"/>
    <lineage>
        <taxon>Bacteria</taxon>
        <taxon>Pseudomonadati</taxon>
        <taxon>Pseudomonadota</taxon>
        <taxon>Betaproteobacteria</taxon>
        <taxon>Burkholderiales</taxon>
        <taxon>Burkholderiaceae</taxon>
        <taxon>Burkholderia</taxon>
        <taxon>Burkholderia cepacia complex</taxon>
    </lineage>
</organism>
<keyword evidence="8" id="KW-0276">Fatty acid metabolism</keyword>
<evidence type="ECO:0000256" key="7">
    <source>
        <dbReference type="ARBA" id="ARBA00022679"/>
    </source>
</evidence>
<dbReference type="GO" id="GO:0005829">
    <property type="term" value="C:cytosol"/>
    <property type="evidence" value="ECO:0007669"/>
    <property type="project" value="TreeGrafter"/>
</dbReference>
<dbReference type="PROSITE" id="PS51257">
    <property type="entry name" value="PROKAR_LIPOPROTEIN"/>
    <property type="match status" value="1"/>
</dbReference>
<evidence type="ECO:0000256" key="16">
    <source>
        <dbReference type="ARBA" id="ARBA00048506"/>
    </source>
</evidence>
<comment type="caution">
    <text evidence="19">The sequence shown here is derived from an EMBL/GenBank/DDBJ whole genome shotgun (WGS) entry which is preliminary data.</text>
</comment>
<evidence type="ECO:0000256" key="10">
    <source>
        <dbReference type="ARBA" id="ARBA00023160"/>
    </source>
</evidence>
<dbReference type="InterPro" id="IPR016039">
    <property type="entry name" value="Thiolase-like"/>
</dbReference>
<feature type="domain" description="Ketosynthase family 3 (KS3)" evidence="18">
    <location>
        <begin position="8"/>
        <end position="408"/>
    </location>
</feature>
<dbReference type="GO" id="GO:0004315">
    <property type="term" value="F:3-oxoacyl-[acyl-carrier-protein] synthase activity"/>
    <property type="evidence" value="ECO:0007669"/>
    <property type="project" value="UniProtKB-EC"/>
</dbReference>
<evidence type="ECO:0000313" key="20">
    <source>
        <dbReference type="Proteomes" id="UP000068603"/>
    </source>
</evidence>
<gene>
    <name evidence="19" type="ORF">WT44_07710</name>
</gene>
<name>A0A108G3G2_9BURK</name>
<protein>
    <recommendedName>
        <fullName evidence="12">3-oxoacyl-[acyl-carrier-protein] synthase 1</fullName>
        <ecNumber evidence="4">2.3.1.41</ecNumber>
    </recommendedName>
    <alternativeName>
        <fullName evidence="13">3-oxoacyl-[acyl-carrier-protein] synthase I</fullName>
    </alternativeName>
    <alternativeName>
        <fullName evidence="14">Beta-ketoacyl-ACP synthase I</fullName>
    </alternativeName>
</protein>
<dbReference type="PROSITE" id="PS52004">
    <property type="entry name" value="KS3_2"/>
    <property type="match status" value="1"/>
</dbReference>